<dbReference type="GO" id="GO:0032981">
    <property type="term" value="P:mitochondrial respiratory chain complex I assembly"/>
    <property type="evidence" value="ECO:0007669"/>
    <property type="project" value="TreeGrafter"/>
</dbReference>
<dbReference type="GO" id="GO:0005739">
    <property type="term" value="C:mitochondrion"/>
    <property type="evidence" value="ECO:0007669"/>
    <property type="project" value="TreeGrafter"/>
</dbReference>
<dbReference type="RefSeq" id="XP_066936664.1">
    <property type="nucleotide sequence ID" value="XM_067080563.1"/>
</dbReference>
<evidence type="ECO:0000313" key="7">
    <source>
        <dbReference type="EnsemblMetazoa" id="CLYHEMP012782.1"/>
    </source>
</evidence>
<dbReference type="SUPFAM" id="SSF53335">
    <property type="entry name" value="S-adenosyl-L-methionine-dependent methyltransferases"/>
    <property type="match status" value="1"/>
</dbReference>
<protein>
    <recommendedName>
        <fullName evidence="3">Arginine-hydroxylase NDUFAF5, mitochondrial</fullName>
    </recommendedName>
    <alternativeName>
        <fullName evidence="4">NADH dehydrogenase [ubiquinone] 1 alpha subcomplex assembly factor 5</fullName>
    </alternativeName>
    <alternativeName>
        <fullName evidence="5">Putative methyltransferase NDUFAF5</fullName>
    </alternativeName>
</protein>
<feature type="domain" description="Methyltransferase type 11" evidence="6">
    <location>
        <begin position="85"/>
        <end position="177"/>
    </location>
</feature>
<keyword evidence="8" id="KW-1185">Reference proteome</keyword>
<dbReference type="EnsemblMetazoa" id="CLYHEMT012782.1">
    <property type="protein sequence ID" value="CLYHEMP012782.1"/>
    <property type="gene ID" value="CLYHEMG012782"/>
</dbReference>
<name>A0A7M5WT75_9CNID</name>
<dbReference type="Gene3D" id="3.40.50.150">
    <property type="entry name" value="Vaccinia Virus protein VP39"/>
    <property type="match status" value="1"/>
</dbReference>
<accession>A0A7M5WT75</accession>
<reference evidence="7" key="1">
    <citation type="submission" date="2021-01" db="UniProtKB">
        <authorList>
            <consortium name="EnsemblMetazoa"/>
        </authorList>
    </citation>
    <scope>IDENTIFICATION</scope>
</reference>
<dbReference type="PANTHER" id="PTHR13090">
    <property type="entry name" value="ARGININE-HYDROXYLASE NDUFAF5, MITOCHONDRIAL"/>
    <property type="match status" value="1"/>
</dbReference>
<organism evidence="7 8">
    <name type="scientific">Clytia hemisphaerica</name>
    <dbReference type="NCBI Taxonomy" id="252671"/>
    <lineage>
        <taxon>Eukaryota</taxon>
        <taxon>Metazoa</taxon>
        <taxon>Cnidaria</taxon>
        <taxon>Hydrozoa</taxon>
        <taxon>Hydroidolina</taxon>
        <taxon>Leptothecata</taxon>
        <taxon>Obeliida</taxon>
        <taxon>Clytiidae</taxon>
        <taxon>Clytia</taxon>
    </lineage>
</organism>
<dbReference type="InterPro" id="IPR050602">
    <property type="entry name" value="Malonyl-ACP_OMT"/>
</dbReference>
<keyword evidence="2" id="KW-0808">Transferase</keyword>
<dbReference type="GO" id="GO:0008757">
    <property type="term" value="F:S-adenosylmethionine-dependent methyltransferase activity"/>
    <property type="evidence" value="ECO:0007669"/>
    <property type="project" value="InterPro"/>
</dbReference>
<dbReference type="GeneID" id="136824580"/>
<evidence type="ECO:0000256" key="4">
    <source>
        <dbReference type="ARBA" id="ARBA00041833"/>
    </source>
</evidence>
<dbReference type="OrthoDB" id="16816at2759"/>
<dbReference type="AlphaFoldDB" id="A0A7M5WT75"/>
<evidence type="ECO:0000256" key="1">
    <source>
        <dbReference type="ARBA" id="ARBA00022603"/>
    </source>
</evidence>
<evidence type="ECO:0000256" key="5">
    <source>
        <dbReference type="ARBA" id="ARBA00042549"/>
    </source>
</evidence>
<dbReference type="InterPro" id="IPR029063">
    <property type="entry name" value="SAM-dependent_MTases_sf"/>
</dbReference>
<sequence length="334" mass="38171">MLITTCCRCSHLQQFIRRIKYQTRHLTTTTQVCNMNIFDQQTKIHQKNMAAQLPDHQVYDYLRDEVAERVADRLADITRFFPKALDIGAGKGYLAKQVHKDEVGHLYLLENSEKMLEHCTDVEVETTKIISNEEAILPFENDYFDLAVSSLSMHWINDLPGILSEVTRCLKDDGVFIGAIFGTDTLYELRCSLQLAELEREGGFGPHISPFTEMRDIGTLLQRAGMNLTTIDFDEITIDYPSIFELMEDLKGMGENNATWQRKSILHRDTLFAASAIYQAMYGNEDGSIPATYQILYMIGWKPSETQSKPLERGSATMNFKDLTNVVELEKNDK</sequence>
<evidence type="ECO:0000313" key="8">
    <source>
        <dbReference type="Proteomes" id="UP000594262"/>
    </source>
</evidence>
<dbReference type="Proteomes" id="UP000594262">
    <property type="component" value="Unplaced"/>
</dbReference>
<evidence type="ECO:0000256" key="3">
    <source>
        <dbReference type="ARBA" id="ARBA00040937"/>
    </source>
</evidence>
<dbReference type="GO" id="GO:0032259">
    <property type="term" value="P:methylation"/>
    <property type="evidence" value="ECO:0007669"/>
    <property type="project" value="UniProtKB-KW"/>
</dbReference>
<dbReference type="CDD" id="cd02440">
    <property type="entry name" value="AdoMet_MTases"/>
    <property type="match status" value="1"/>
</dbReference>
<proteinExistence type="predicted"/>
<keyword evidence="1" id="KW-0489">Methyltransferase</keyword>
<dbReference type="Pfam" id="PF08241">
    <property type="entry name" value="Methyltransf_11"/>
    <property type="match status" value="1"/>
</dbReference>
<evidence type="ECO:0000256" key="2">
    <source>
        <dbReference type="ARBA" id="ARBA00022679"/>
    </source>
</evidence>
<evidence type="ECO:0000259" key="6">
    <source>
        <dbReference type="Pfam" id="PF08241"/>
    </source>
</evidence>
<dbReference type="PANTHER" id="PTHR13090:SF1">
    <property type="entry name" value="ARGININE-HYDROXYLASE NDUFAF5, MITOCHONDRIAL"/>
    <property type="match status" value="1"/>
</dbReference>
<dbReference type="InterPro" id="IPR013216">
    <property type="entry name" value="Methyltransf_11"/>
</dbReference>